<dbReference type="EMBL" id="ANMO01000012">
    <property type="protein sequence ID" value="EMB19007.1"/>
    <property type="molecule type" value="Genomic_DNA"/>
</dbReference>
<keyword evidence="1" id="KW-0472">Membrane</keyword>
<evidence type="ECO:0000256" key="2">
    <source>
        <dbReference type="ARBA" id="ARBA00022692"/>
    </source>
</evidence>
<keyword evidence="3" id="KW-0998">Cell outer membrane</keyword>
<dbReference type="GO" id="GO:0008320">
    <property type="term" value="F:protein transmembrane transporter activity"/>
    <property type="evidence" value="ECO:0007669"/>
    <property type="project" value="TreeGrafter"/>
</dbReference>
<sequence length="596" mass="66959">MGQFKDGGMNRTTVRVALAISVVGLTWLSCSGKIQAQNYEAYRPLELPMRSGDIPNVDAKTNLPAPVEDDRVLVRELEAVVIVDHADKIDQSAAIDSFVGIHYDFDETDSLVYKQKVRGIVTNAIGKPITLRRINELSRDIIEQYQRCKQPIVDVVIPEQRITGGTLYLVVIETRIGRVMVRSGKHFNCESASHWIEKTRRGNRLCEPHIENDLFWMNQNPFRRVSVDFRKGSESGTTDVIYEIEDLCPVRGYMGVDDSGVSTLNYGRFFAGFQYGNFLGRGGILGYQFTTDEEFALLRAHSVSLDQPLSREFSLQGYGSWAGVTPMMDSGFAQDGESYQFGGQLIRHLSRDRFHSRNLSAGFDFKSTNNNLEFAGTQVSDSVADLFQLRFGYDSFERIEMDEYRSFRAELFIGPGGGLTGSHSAAAFSTIRPGTSPDYVYGKFRYERVDVVRKHWMLATRLTGQASSERLLFSETLGLGGYDTIRGTDSRAYNADHGWIANFEFGPKTYRFGTVKDPRTVRGYGFADLGNGYIDQPLAGEDAYTFAMSAGVGMRFQVSDRLIARFDYGFGIRDIDAAERSDRAHFAVTWIPGRRL</sequence>
<keyword evidence="2" id="KW-0812">Transmembrane</keyword>
<keyword evidence="7" id="KW-1185">Reference proteome</keyword>
<gene>
    <name evidence="6" type="ORF">RE6C_00263</name>
</gene>
<keyword evidence="1" id="KW-1134">Transmembrane beta strand</keyword>
<dbReference type="Gene3D" id="2.40.160.50">
    <property type="entry name" value="membrane protein fhac: a member of the omp85/tpsb transporter family"/>
    <property type="match status" value="1"/>
</dbReference>
<dbReference type="Pfam" id="PF08479">
    <property type="entry name" value="POTRA_2"/>
    <property type="match status" value="1"/>
</dbReference>
<feature type="domain" description="Polypeptide-transport-associated ShlB-type" evidence="5">
    <location>
        <begin position="109"/>
        <end position="173"/>
    </location>
</feature>
<evidence type="ECO:0000313" key="6">
    <source>
        <dbReference type="EMBL" id="EMB19007.1"/>
    </source>
</evidence>
<evidence type="ECO:0000313" key="7">
    <source>
        <dbReference type="Proteomes" id="UP000011529"/>
    </source>
</evidence>
<proteinExistence type="predicted"/>
<protein>
    <submittedName>
        <fullName evidence="6">Polypeptide-transport-associated domain-containing protein</fullName>
    </submittedName>
</protein>
<dbReference type="PROSITE" id="PS51257">
    <property type="entry name" value="PROKAR_LIPOPROTEIN"/>
    <property type="match status" value="1"/>
</dbReference>
<reference evidence="6" key="1">
    <citation type="submission" date="2012-11" db="EMBL/GenBank/DDBJ databases">
        <title>Permanent draft genomes of Rhodopirellula europaea strain SH398 and 6C.</title>
        <authorList>
            <person name="Richter M."/>
            <person name="Richter-Heitmann T."/>
            <person name="Frank C."/>
            <person name="Harder J."/>
            <person name="Glockner F.O."/>
        </authorList>
    </citation>
    <scope>NUCLEOTIDE SEQUENCE</scope>
    <source>
        <strain evidence="6">6C</strain>
    </source>
</reference>
<dbReference type="Pfam" id="PF03865">
    <property type="entry name" value="ShlB"/>
    <property type="match status" value="1"/>
</dbReference>
<accession>M2B288</accession>
<dbReference type="InterPro" id="IPR051544">
    <property type="entry name" value="TPS_OM_transporter"/>
</dbReference>
<dbReference type="GO" id="GO:0098046">
    <property type="term" value="C:type V protein secretion system complex"/>
    <property type="evidence" value="ECO:0007669"/>
    <property type="project" value="TreeGrafter"/>
</dbReference>
<feature type="domain" description="Haemolysin activator HlyB C-terminal" evidence="4">
    <location>
        <begin position="236"/>
        <end position="555"/>
    </location>
</feature>
<dbReference type="GO" id="GO:0046819">
    <property type="term" value="P:protein secretion by the type V secretion system"/>
    <property type="evidence" value="ECO:0007669"/>
    <property type="project" value="TreeGrafter"/>
</dbReference>
<dbReference type="AlphaFoldDB" id="M2B288"/>
<dbReference type="InterPro" id="IPR013686">
    <property type="entry name" value="Polypept-transport_assoc_ShlB"/>
</dbReference>
<dbReference type="PANTHER" id="PTHR34597">
    <property type="entry name" value="SLR1661 PROTEIN"/>
    <property type="match status" value="1"/>
</dbReference>
<organism evidence="6 7">
    <name type="scientific">Rhodopirellula europaea 6C</name>
    <dbReference type="NCBI Taxonomy" id="1263867"/>
    <lineage>
        <taxon>Bacteria</taxon>
        <taxon>Pseudomonadati</taxon>
        <taxon>Planctomycetota</taxon>
        <taxon>Planctomycetia</taxon>
        <taxon>Pirellulales</taxon>
        <taxon>Pirellulaceae</taxon>
        <taxon>Rhodopirellula</taxon>
    </lineage>
</organism>
<comment type="caution">
    <text evidence="6">The sequence shown here is derived from an EMBL/GenBank/DDBJ whole genome shotgun (WGS) entry which is preliminary data.</text>
</comment>
<dbReference type="PANTHER" id="PTHR34597:SF3">
    <property type="entry name" value="OUTER MEMBRANE TRANSPORTER CDIB"/>
    <property type="match status" value="1"/>
</dbReference>
<evidence type="ECO:0000256" key="1">
    <source>
        <dbReference type="ARBA" id="ARBA00022452"/>
    </source>
</evidence>
<evidence type="ECO:0000256" key="3">
    <source>
        <dbReference type="ARBA" id="ARBA00023237"/>
    </source>
</evidence>
<evidence type="ECO:0000259" key="5">
    <source>
        <dbReference type="Pfam" id="PF08479"/>
    </source>
</evidence>
<evidence type="ECO:0000259" key="4">
    <source>
        <dbReference type="Pfam" id="PF03865"/>
    </source>
</evidence>
<dbReference type="PATRIC" id="fig|1263867.3.peg.286"/>
<name>M2B288_9BACT</name>
<dbReference type="Proteomes" id="UP000011529">
    <property type="component" value="Unassembled WGS sequence"/>
</dbReference>
<reference evidence="6" key="2">
    <citation type="journal article" date="2013" name="Mar. Genomics">
        <title>Expression of sulfatases in Rhodopirellula baltica and the diversity of sulfatases in the genus Rhodopirellula.</title>
        <authorList>
            <person name="Wegner C.E."/>
            <person name="Richter-Heitmann T."/>
            <person name="Klindworth A."/>
            <person name="Klockow C."/>
            <person name="Richter M."/>
            <person name="Achstetter T."/>
            <person name="Glockner F.O."/>
            <person name="Harder J."/>
        </authorList>
    </citation>
    <scope>NUCLEOTIDE SEQUENCE [LARGE SCALE GENOMIC DNA]</scope>
    <source>
        <strain evidence="6">6C</strain>
    </source>
</reference>
<dbReference type="InterPro" id="IPR005565">
    <property type="entry name" value="Hemolysn_activator_HlyB_C"/>
</dbReference>